<dbReference type="EMBL" id="JABEZV010449700">
    <property type="protein sequence ID" value="MBA0731448.1"/>
    <property type="molecule type" value="Genomic_DNA"/>
</dbReference>
<protein>
    <submittedName>
        <fullName evidence="1">Uncharacterized protein</fullName>
    </submittedName>
</protein>
<comment type="caution">
    <text evidence="1">The sequence shown here is derived from an EMBL/GenBank/DDBJ whole genome shotgun (WGS) entry which is preliminary data.</text>
</comment>
<evidence type="ECO:0000313" key="2">
    <source>
        <dbReference type="Proteomes" id="UP000593574"/>
    </source>
</evidence>
<organism evidence="1 2">
    <name type="scientific">Gossypium laxum</name>
    <dbReference type="NCBI Taxonomy" id="34288"/>
    <lineage>
        <taxon>Eukaryota</taxon>
        <taxon>Viridiplantae</taxon>
        <taxon>Streptophyta</taxon>
        <taxon>Embryophyta</taxon>
        <taxon>Tracheophyta</taxon>
        <taxon>Spermatophyta</taxon>
        <taxon>Magnoliopsida</taxon>
        <taxon>eudicotyledons</taxon>
        <taxon>Gunneridae</taxon>
        <taxon>Pentapetalae</taxon>
        <taxon>rosids</taxon>
        <taxon>malvids</taxon>
        <taxon>Malvales</taxon>
        <taxon>Malvaceae</taxon>
        <taxon>Malvoideae</taxon>
        <taxon>Gossypium</taxon>
    </lineage>
</organism>
<proteinExistence type="predicted"/>
<dbReference type="AlphaFoldDB" id="A0A7J9B579"/>
<dbReference type="Proteomes" id="UP000593574">
    <property type="component" value="Unassembled WGS sequence"/>
</dbReference>
<gene>
    <name evidence="1" type="ORF">Golax_025472</name>
</gene>
<reference evidence="1 2" key="1">
    <citation type="journal article" date="2019" name="Genome Biol. Evol.">
        <title>Insights into the evolution of the New World diploid cottons (Gossypium, subgenus Houzingenia) based on genome sequencing.</title>
        <authorList>
            <person name="Grover C.E."/>
            <person name="Arick M.A. 2nd"/>
            <person name="Thrash A."/>
            <person name="Conover J.L."/>
            <person name="Sanders W.S."/>
            <person name="Peterson D.G."/>
            <person name="Frelichowski J.E."/>
            <person name="Scheffler J.A."/>
            <person name="Scheffler B.E."/>
            <person name="Wendel J.F."/>
        </authorList>
    </citation>
    <scope>NUCLEOTIDE SEQUENCE [LARGE SCALE GENOMIC DNA]</scope>
    <source>
        <strain evidence="1">4</strain>
        <tissue evidence="1">Leaf</tissue>
    </source>
</reference>
<keyword evidence="2" id="KW-1185">Reference proteome</keyword>
<evidence type="ECO:0000313" key="1">
    <source>
        <dbReference type="EMBL" id="MBA0731448.1"/>
    </source>
</evidence>
<sequence>MEIDGGSDKIGERPTKVVANQAIKKVRLKEVEMEFDAESDGGPQHSNLISFTDKLILRMAQFVVLRLLSKKIGYNVLDLENDTSWRNLREWWIIRKQSLKGYGVVTWKHLSRLLSEMHKRSILQLVVWLEDEYKSHPNIYFKSGCYEHLRKNYGLIKTMEKKQETSVVSDVLEEPHEVNCNAPNLSSSPD</sequence>
<accession>A0A7J9B579</accession>
<name>A0A7J9B579_9ROSI</name>